<organism evidence="1 2">
    <name type="scientific">Candidatus Woesebacteria bacterium GW2011_GWA1_37_7</name>
    <dbReference type="NCBI Taxonomy" id="1618545"/>
    <lineage>
        <taxon>Bacteria</taxon>
        <taxon>Candidatus Woeseibacteriota</taxon>
    </lineage>
</organism>
<evidence type="ECO:0000313" key="2">
    <source>
        <dbReference type="Proteomes" id="UP000034591"/>
    </source>
</evidence>
<protein>
    <submittedName>
        <fullName evidence="1">Uncharacterized protein</fullName>
    </submittedName>
</protein>
<sequence length="56" mass="6131">MTVQGGTWQTVTIATIPRTQPTSLKGSPWKLHSQLKLLEPTMVVSLKSTLSLPARD</sequence>
<dbReference type="AlphaFoldDB" id="A0A0G0H6T7"/>
<proteinExistence type="predicted"/>
<accession>A0A0G0H6T7</accession>
<reference evidence="1 2" key="1">
    <citation type="journal article" date="2015" name="Nature">
        <title>rRNA introns, odd ribosomes, and small enigmatic genomes across a large radiation of phyla.</title>
        <authorList>
            <person name="Brown C.T."/>
            <person name="Hug L.A."/>
            <person name="Thomas B.C."/>
            <person name="Sharon I."/>
            <person name="Castelle C.J."/>
            <person name="Singh A."/>
            <person name="Wilkins M.J."/>
            <person name="Williams K.H."/>
            <person name="Banfield J.F."/>
        </authorList>
    </citation>
    <scope>NUCLEOTIDE SEQUENCE [LARGE SCALE GENOMIC DNA]</scope>
</reference>
<evidence type="ECO:0000313" key="1">
    <source>
        <dbReference type="EMBL" id="KKQ37862.1"/>
    </source>
</evidence>
<dbReference type="EMBL" id="LBTI01000007">
    <property type="protein sequence ID" value="KKQ37862.1"/>
    <property type="molecule type" value="Genomic_DNA"/>
</dbReference>
<comment type="caution">
    <text evidence="1">The sequence shown here is derived from an EMBL/GenBank/DDBJ whole genome shotgun (WGS) entry which is preliminary data.</text>
</comment>
<name>A0A0G0H6T7_9BACT</name>
<gene>
    <name evidence="1" type="ORF">US53_C0007G0001</name>
</gene>
<dbReference type="Proteomes" id="UP000034591">
    <property type="component" value="Unassembled WGS sequence"/>
</dbReference>